<dbReference type="EMBL" id="JAHRIP010011357">
    <property type="protein sequence ID" value="MEQ2284491.1"/>
    <property type="molecule type" value="Genomic_DNA"/>
</dbReference>
<keyword evidence="2" id="KW-1185">Reference proteome</keyword>
<accession>A0ABV0XSY5</accession>
<name>A0ABV0XSY5_9TELE</name>
<gene>
    <name evidence="1" type="ORF">AMECASPLE_022141</name>
</gene>
<dbReference type="Proteomes" id="UP001469553">
    <property type="component" value="Unassembled WGS sequence"/>
</dbReference>
<comment type="caution">
    <text evidence="1">The sequence shown here is derived from an EMBL/GenBank/DDBJ whole genome shotgun (WGS) entry which is preliminary data.</text>
</comment>
<reference evidence="1 2" key="1">
    <citation type="submission" date="2021-06" db="EMBL/GenBank/DDBJ databases">
        <authorList>
            <person name="Palmer J.M."/>
        </authorList>
    </citation>
    <scope>NUCLEOTIDE SEQUENCE [LARGE SCALE GENOMIC DNA]</scope>
    <source>
        <strain evidence="1 2">AS_MEX2019</strain>
        <tissue evidence="1">Muscle</tissue>
    </source>
</reference>
<proteinExistence type="predicted"/>
<sequence>MLFNLYTANLAARMRLSQHKQAQRPSNQHPVHLILHPIAFRRLAFKGPSAVFILTCQLTSSLLYPTSTIFLPISSWLPRSLAANPPPVSDRRGRHL</sequence>
<organism evidence="1 2">
    <name type="scientific">Ameca splendens</name>
    <dbReference type="NCBI Taxonomy" id="208324"/>
    <lineage>
        <taxon>Eukaryota</taxon>
        <taxon>Metazoa</taxon>
        <taxon>Chordata</taxon>
        <taxon>Craniata</taxon>
        <taxon>Vertebrata</taxon>
        <taxon>Euteleostomi</taxon>
        <taxon>Actinopterygii</taxon>
        <taxon>Neopterygii</taxon>
        <taxon>Teleostei</taxon>
        <taxon>Neoteleostei</taxon>
        <taxon>Acanthomorphata</taxon>
        <taxon>Ovalentaria</taxon>
        <taxon>Atherinomorphae</taxon>
        <taxon>Cyprinodontiformes</taxon>
        <taxon>Goodeidae</taxon>
        <taxon>Ameca</taxon>
    </lineage>
</organism>
<evidence type="ECO:0000313" key="1">
    <source>
        <dbReference type="EMBL" id="MEQ2284491.1"/>
    </source>
</evidence>
<evidence type="ECO:0000313" key="2">
    <source>
        <dbReference type="Proteomes" id="UP001469553"/>
    </source>
</evidence>
<protein>
    <submittedName>
        <fullName evidence="1">Uncharacterized protein</fullName>
    </submittedName>
</protein>